<proteinExistence type="predicted"/>
<protein>
    <submittedName>
        <fullName evidence="2">AAA family ATPase</fullName>
    </submittedName>
</protein>
<organism evidence="2 3">
    <name type="scientific">Proteus columbae</name>
    <dbReference type="NCBI Taxonomy" id="1987580"/>
    <lineage>
        <taxon>Bacteria</taxon>
        <taxon>Pseudomonadati</taxon>
        <taxon>Pseudomonadota</taxon>
        <taxon>Gammaproteobacteria</taxon>
        <taxon>Enterobacterales</taxon>
        <taxon>Morganellaceae</taxon>
        <taxon>Proteus</taxon>
    </lineage>
</organism>
<name>A0A6I7DCB6_9GAMM</name>
<dbReference type="Pfam" id="PF13175">
    <property type="entry name" value="AAA_15"/>
    <property type="match status" value="1"/>
</dbReference>
<evidence type="ECO:0000313" key="3">
    <source>
        <dbReference type="Proteomes" id="UP000464700"/>
    </source>
</evidence>
<dbReference type="PANTHER" id="PTHR43581:SF4">
    <property type="entry name" value="ATP_GTP PHOSPHATASE"/>
    <property type="match status" value="1"/>
</dbReference>
<reference evidence="2 3" key="1">
    <citation type="submission" date="2019-09" db="EMBL/GenBank/DDBJ databases">
        <title>Emergence of a chromosome-mediated tetracycline resistance gene in Proteus strain.</title>
        <authorList>
            <person name="He D."/>
            <person name="Wang L."/>
        </authorList>
    </citation>
    <scope>NUCLEOTIDE SEQUENCE [LARGE SCALE GENOMIC DNA]</scope>
    <source>
        <strain evidence="2 3">T60</strain>
    </source>
</reference>
<dbReference type="Proteomes" id="UP000464700">
    <property type="component" value="Chromosome"/>
</dbReference>
<evidence type="ECO:0000259" key="1">
    <source>
        <dbReference type="Pfam" id="PF13175"/>
    </source>
</evidence>
<dbReference type="KEGG" id="pcol:F1325_08035"/>
<dbReference type="EMBL" id="CP043925">
    <property type="protein sequence ID" value="QHN10417.1"/>
    <property type="molecule type" value="Genomic_DNA"/>
</dbReference>
<dbReference type="InterPro" id="IPR041685">
    <property type="entry name" value="AAA_GajA/Old/RecF-like"/>
</dbReference>
<dbReference type="NCBIfam" id="NF038234">
    <property type="entry name" value="retron_eff_Eco8"/>
    <property type="match status" value="1"/>
</dbReference>
<dbReference type="Gene3D" id="3.40.50.300">
    <property type="entry name" value="P-loop containing nucleotide triphosphate hydrolases"/>
    <property type="match status" value="1"/>
</dbReference>
<dbReference type="InterPro" id="IPR051396">
    <property type="entry name" value="Bact_Antivir_Def_Nuclease"/>
</dbReference>
<dbReference type="SUPFAM" id="SSF52540">
    <property type="entry name" value="P-loop containing nucleoside triphosphate hydrolases"/>
    <property type="match status" value="1"/>
</dbReference>
<evidence type="ECO:0000313" key="2">
    <source>
        <dbReference type="EMBL" id="QHN10417.1"/>
    </source>
</evidence>
<dbReference type="InterPro" id="IPR027417">
    <property type="entry name" value="P-loop_NTPase"/>
</dbReference>
<feature type="domain" description="Endonuclease GajA/Old nuclease/RecF-like AAA" evidence="1">
    <location>
        <begin position="4"/>
        <end position="340"/>
    </location>
</feature>
<keyword evidence="3" id="KW-1185">Reference proteome</keyword>
<dbReference type="PANTHER" id="PTHR43581">
    <property type="entry name" value="ATP/GTP PHOSPHATASE"/>
    <property type="match status" value="1"/>
</dbReference>
<sequence>MNEMTIKSIEIRNILSFDSVFINDINEINCIVGKNNVGKSNILKVIRFFYDRLDGKKLIGLELNNSYTPYGCIKISYDLSRIKKIVTSKNSNKSSYFKHIYNVFFKGELTGDARVFSDEPSEPSCIFSLELIINKDGMSKWSIDNKDKLKVISYLYPFFDIETRHINLYDWNKLWIIVSQLKSFNMSSFNKDKLVEFINEEISPTSDGYKKYLSEIQNVIDTFKYSYKEKILGLIKVGLNGHRFSIDGNILEKQSDGTNSFRYISTFLTLIISLTRREFITPFIFIDEPEIGLHPKITEELIYNIFEVVIKYQKNSLYNIGKYNTPLPKIMFSTHSPNIVKSIMKLFPNNNSIFHFSKNGEDEITKIRKLKTDYRDERFLNAFSDNEARLLFSDFIFFVEGATEIELFGNRKLQRYFPKLRKIDFYSGDNVLIENISPSYTKAVTPYLFLFDMDKAMDVVNGNNKFNKIELKGNGNIFTFKNINKEIENKKYSYSKEHNEIFCLFKKIVSYNGWSIKISRKTLSIIDGSHSEFLELKKDIHNYLIEKNVYILDDTIEGVLICRQSSEIFFKWLESKGVPINDLINKLDNRNYLTKDLLLIYIRLIFGGKSEVLQKSNNISKSNKIYKYVNDNLIGNRVSSKKTSGWVNEFLTYAIGHIENNCKENHFYTHFSRYFPQLSDIIKNLRF</sequence>
<gene>
    <name evidence="2" type="ORF">F1325_08035</name>
</gene>
<accession>A0A6I7DCB6</accession>
<dbReference type="AlphaFoldDB" id="A0A6I7DCB6"/>